<dbReference type="EMBL" id="DS113191">
    <property type="protein sequence ID" value="EAY21347.1"/>
    <property type="molecule type" value="Genomic_DNA"/>
</dbReference>
<reference evidence="1" key="1">
    <citation type="submission" date="2006-10" db="EMBL/GenBank/DDBJ databases">
        <authorList>
            <person name="Amadeo P."/>
            <person name="Zhao Q."/>
            <person name="Wortman J."/>
            <person name="Fraser-Liggett C."/>
            <person name="Carlton J."/>
        </authorList>
    </citation>
    <scope>NUCLEOTIDE SEQUENCE</scope>
    <source>
        <strain evidence="1">G3</strain>
    </source>
</reference>
<name>A2DEC9_TRIV3</name>
<proteinExistence type="predicted"/>
<dbReference type="VEuPathDB" id="TrichDB:TVAG_167220"/>
<dbReference type="Gene3D" id="3.30.470.30">
    <property type="entry name" value="DNA ligase/mRNA capping enzyme"/>
    <property type="match status" value="1"/>
</dbReference>
<dbReference type="PANTHER" id="PTHR10367">
    <property type="entry name" value="MRNA-CAPPING ENZYME"/>
    <property type="match status" value="1"/>
</dbReference>
<dbReference type="Gene3D" id="3.90.190.10">
    <property type="entry name" value="Protein tyrosine phosphatase superfamily"/>
    <property type="match status" value="1"/>
</dbReference>
<evidence type="ECO:0000313" key="1">
    <source>
        <dbReference type="EMBL" id="EAY21347.1"/>
    </source>
</evidence>
<accession>A2DEC9</accession>
<dbReference type="Proteomes" id="UP000001542">
    <property type="component" value="Unassembled WGS sequence"/>
</dbReference>
<dbReference type="AlphaFoldDB" id="A2DEC9"/>
<dbReference type="InterPro" id="IPR051029">
    <property type="entry name" value="mRNA_Capping_Enz/RNA_Phosphat"/>
</dbReference>
<protein>
    <submittedName>
        <fullName evidence="1">Uncharacterized protein</fullName>
    </submittedName>
</protein>
<dbReference type="GO" id="GO:0004484">
    <property type="term" value="F:mRNA guanylyltransferase activity"/>
    <property type="evidence" value="ECO:0000318"/>
    <property type="project" value="GO_Central"/>
</dbReference>
<gene>
    <name evidence="1" type="ORF">TVAG_167220</name>
</gene>
<dbReference type="InterPro" id="IPR029021">
    <property type="entry name" value="Prot-tyrosine_phosphatase-like"/>
</dbReference>
<organism evidence="1 2">
    <name type="scientific">Trichomonas vaginalis (strain ATCC PRA-98 / G3)</name>
    <dbReference type="NCBI Taxonomy" id="412133"/>
    <lineage>
        <taxon>Eukaryota</taxon>
        <taxon>Metamonada</taxon>
        <taxon>Parabasalia</taxon>
        <taxon>Trichomonadida</taxon>
        <taxon>Trichomonadidae</taxon>
        <taxon>Trichomonas</taxon>
    </lineage>
</organism>
<reference evidence="1" key="2">
    <citation type="journal article" date="2007" name="Science">
        <title>Draft genome sequence of the sexually transmitted pathogen Trichomonas vaginalis.</title>
        <authorList>
            <person name="Carlton J.M."/>
            <person name="Hirt R.P."/>
            <person name="Silva J.C."/>
            <person name="Delcher A.L."/>
            <person name="Schatz M."/>
            <person name="Zhao Q."/>
            <person name="Wortman J.R."/>
            <person name="Bidwell S.L."/>
            <person name="Alsmark U.C.M."/>
            <person name="Besteiro S."/>
            <person name="Sicheritz-Ponten T."/>
            <person name="Noel C.J."/>
            <person name="Dacks J.B."/>
            <person name="Foster P.G."/>
            <person name="Simillion C."/>
            <person name="Van de Peer Y."/>
            <person name="Miranda-Saavedra D."/>
            <person name="Barton G.J."/>
            <person name="Westrop G.D."/>
            <person name="Mueller S."/>
            <person name="Dessi D."/>
            <person name="Fiori P.L."/>
            <person name="Ren Q."/>
            <person name="Paulsen I."/>
            <person name="Zhang H."/>
            <person name="Bastida-Corcuera F.D."/>
            <person name="Simoes-Barbosa A."/>
            <person name="Brown M.T."/>
            <person name="Hayes R.D."/>
            <person name="Mukherjee M."/>
            <person name="Okumura C.Y."/>
            <person name="Schneider R."/>
            <person name="Smith A.J."/>
            <person name="Vanacova S."/>
            <person name="Villalvazo M."/>
            <person name="Haas B.J."/>
            <person name="Pertea M."/>
            <person name="Feldblyum T.V."/>
            <person name="Utterback T.R."/>
            <person name="Shu C.L."/>
            <person name="Osoegawa K."/>
            <person name="de Jong P.J."/>
            <person name="Hrdy I."/>
            <person name="Horvathova L."/>
            <person name="Zubacova Z."/>
            <person name="Dolezal P."/>
            <person name="Malik S.B."/>
            <person name="Logsdon J.M. Jr."/>
            <person name="Henze K."/>
            <person name="Gupta A."/>
            <person name="Wang C.C."/>
            <person name="Dunne R.L."/>
            <person name="Upcroft J.A."/>
            <person name="Upcroft P."/>
            <person name="White O."/>
            <person name="Salzberg S.L."/>
            <person name="Tang P."/>
            <person name="Chiu C.-H."/>
            <person name="Lee Y.-S."/>
            <person name="Embley T.M."/>
            <person name="Coombs G.H."/>
            <person name="Mottram J.C."/>
            <person name="Tachezy J."/>
            <person name="Fraser-Liggett C.M."/>
            <person name="Johnson P.J."/>
        </authorList>
    </citation>
    <scope>NUCLEOTIDE SEQUENCE [LARGE SCALE GENOMIC DNA]</scope>
    <source>
        <strain evidence="1">G3</strain>
    </source>
</reference>
<evidence type="ECO:0000313" key="2">
    <source>
        <dbReference type="Proteomes" id="UP000001542"/>
    </source>
</evidence>
<dbReference type="VEuPathDB" id="TrichDB:TVAGG3_0175420"/>
<dbReference type="GO" id="GO:0006370">
    <property type="term" value="P:7-methylguanosine mRNA capping"/>
    <property type="evidence" value="ECO:0000318"/>
    <property type="project" value="GO_Central"/>
</dbReference>
<sequence length="488" mass="56954">MQIKVIKIPKGIVPSGAHYSEFKTTVFDFLLSNPKNISRIGVCSAHGDDICLYMMCRWLIEEGGFTAQSFKQQIQAVHGLSFRKPKYLISLQSLYGEMLVDNLTLQYFSEKLIDQNLIQTQKQSEDKIVEPVQKHEIPVSVDMIRVEFDESRLKLNTKEIDPLIKSVGVALDPIDEANIKKDVESNLTVKKERLNFDRYSLKDIANEKDIFWIMEDAKGVHVYLLFKLSCCFIIGEQNWVRKVNLYMPPLNSSNETMLYSIFEGIIWHDPSKNKLQIMFVDIINNEASSTMSLPFAERANLIDQILANRQRKIDENQFVHISNDFDVRIRKYCRLKYLDFLKQNFEVQDSSILFKSKDGRYGSTEYLYDENNPLIITVELNILLGTFYGVDNDEKQFVIFDHPTKEFAKYNECLIDIIYNRMTNKWEMLSLSSSKRAMDGDHLTNTILETRKPPLNFDMLKRKIDKILLKPQYVQEELERAKMKSYAK</sequence>
<dbReference type="KEGG" id="tva:5466895"/>
<dbReference type="InParanoid" id="A2DEC9"/>
<dbReference type="RefSeq" id="XP_001582333.1">
    <property type="nucleotide sequence ID" value="XM_001582283.1"/>
</dbReference>
<dbReference type="PANTHER" id="PTHR10367:SF17">
    <property type="entry name" value="MRNA-CAPPING ENZYME"/>
    <property type="match status" value="1"/>
</dbReference>
<keyword evidence="2" id="KW-1185">Reference proteome</keyword>
<dbReference type="SMR" id="A2DEC9"/>